<feature type="binding site" evidence="8">
    <location>
        <position position="216"/>
    </location>
    <ligand>
        <name>FAD</name>
        <dbReference type="ChEBI" id="CHEBI:57692"/>
    </ligand>
</feature>
<feature type="region of interest" description="Disordered" evidence="9">
    <location>
        <begin position="322"/>
        <end position="348"/>
    </location>
</feature>
<dbReference type="PRINTS" id="PR00406">
    <property type="entry name" value="CYTB5RDTASE"/>
</dbReference>
<name>A0A9P8YA60_9PEZI</name>
<organism evidence="11 12">
    <name type="scientific">Microdochium trichocladiopsis</name>
    <dbReference type="NCBI Taxonomy" id="1682393"/>
    <lineage>
        <taxon>Eukaryota</taxon>
        <taxon>Fungi</taxon>
        <taxon>Dikarya</taxon>
        <taxon>Ascomycota</taxon>
        <taxon>Pezizomycotina</taxon>
        <taxon>Sordariomycetes</taxon>
        <taxon>Xylariomycetidae</taxon>
        <taxon>Xylariales</taxon>
        <taxon>Microdochiaceae</taxon>
        <taxon>Microdochium</taxon>
    </lineage>
</organism>
<comment type="cofactor">
    <cofactor evidence="1 8">
        <name>FAD</name>
        <dbReference type="ChEBI" id="CHEBI:57692"/>
    </cofactor>
</comment>
<evidence type="ECO:0000259" key="10">
    <source>
        <dbReference type="PROSITE" id="PS51384"/>
    </source>
</evidence>
<feature type="compositionally biased region" description="Low complexity" evidence="9">
    <location>
        <begin position="45"/>
        <end position="63"/>
    </location>
</feature>
<dbReference type="GO" id="GO:0005739">
    <property type="term" value="C:mitochondrion"/>
    <property type="evidence" value="ECO:0007669"/>
    <property type="project" value="TreeGrafter"/>
</dbReference>
<dbReference type="Pfam" id="PF00970">
    <property type="entry name" value="FAD_binding_6"/>
    <property type="match status" value="1"/>
</dbReference>
<keyword evidence="4 8" id="KW-0285">Flavoprotein</keyword>
<evidence type="ECO:0000313" key="11">
    <source>
        <dbReference type="EMBL" id="KAH7033421.1"/>
    </source>
</evidence>
<evidence type="ECO:0000313" key="12">
    <source>
        <dbReference type="Proteomes" id="UP000756346"/>
    </source>
</evidence>
<evidence type="ECO:0000256" key="5">
    <source>
        <dbReference type="ARBA" id="ARBA00022827"/>
    </source>
</evidence>
<feature type="region of interest" description="Disordered" evidence="9">
    <location>
        <begin position="32"/>
        <end position="83"/>
    </location>
</feature>
<evidence type="ECO:0000256" key="2">
    <source>
        <dbReference type="ARBA" id="ARBA00004370"/>
    </source>
</evidence>
<comment type="similarity">
    <text evidence="3">Belongs to the flavoprotein pyridine nucleotide cytochrome reductase family.</text>
</comment>
<dbReference type="InterPro" id="IPR017927">
    <property type="entry name" value="FAD-bd_FR_type"/>
</dbReference>
<dbReference type="RefSeq" id="XP_046014253.1">
    <property type="nucleotide sequence ID" value="XM_046153697.1"/>
</dbReference>
<dbReference type="GeneID" id="70183243"/>
<evidence type="ECO:0000256" key="9">
    <source>
        <dbReference type="SAM" id="MobiDB-lite"/>
    </source>
</evidence>
<dbReference type="Gene3D" id="2.40.30.10">
    <property type="entry name" value="Translation factors"/>
    <property type="match status" value="1"/>
</dbReference>
<keyword evidence="7" id="KW-0472">Membrane</keyword>
<accession>A0A9P8YA60</accession>
<feature type="binding site" evidence="8">
    <location>
        <position position="176"/>
    </location>
    <ligand>
        <name>FAD</name>
        <dbReference type="ChEBI" id="CHEBI:57692"/>
    </ligand>
</feature>
<keyword evidence="6" id="KW-0560">Oxidoreductase</keyword>
<dbReference type="InterPro" id="IPR017938">
    <property type="entry name" value="Riboflavin_synthase-like_b-brl"/>
</dbReference>
<evidence type="ECO:0000256" key="8">
    <source>
        <dbReference type="PIRSR" id="PIRSR601834-1"/>
    </source>
</evidence>
<evidence type="ECO:0000256" key="4">
    <source>
        <dbReference type="ARBA" id="ARBA00022630"/>
    </source>
</evidence>
<feature type="compositionally biased region" description="Polar residues" evidence="9">
    <location>
        <begin position="332"/>
        <end position="348"/>
    </location>
</feature>
<dbReference type="OrthoDB" id="10253744at2759"/>
<dbReference type="InterPro" id="IPR039261">
    <property type="entry name" value="FNR_nucleotide-bd"/>
</dbReference>
<evidence type="ECO:0000256" key="6">
    <source>
        <dbReference type="ARBA" id="ARBA00023002"/>
    </source>
</evidence>
<evidence type="ECO:0000256" key="3">
    <source>
        <dbReference type="ARBA" id="ARBA00006105"/>
    </source>
</evidence>
<comment type="subcellular location">
    <subcellularLocation>
        <location evidence="2">Membrane</location>
    </subcellularLocation>
</comment>
<sequence>MATSRHGLCRLCLGLRSSPARSASPFAAALRSTSIHSTASKQTRRIQTSRSIASSARRPASTAKESRPADDSGPRVSGSPPKSRRRGLFAAALVLGAAGWAWLFVESSSSSGEVYPTKFTPFTVTSREQISPTAFILTIRNDQPGAAAINASSVRDAWQHGLWSVEIKQPQLQIARHYTPLPPLVVDSEDPTGRVSGGDEDELRFLVRKMDTGEMSNYLSRRQVGDQIWLRGPHMGFDVSKRLGSAQQVVFLAGGTGIAPALQVAHKLLESKQGPAAETDLPTVSILWANRHGVDALGRQDGPARSSGSPWFSWLWRGSKPATITTNTNTTEESSPRTASPSAGSPSLTRQILDMKEKYGPRFHIEYFVDEENSLITKDDVSSALTRNLGLRNSTSSDPTRCVWHSAGLLERLAGDNDVDRAKDPAHSVCACTSSSNGGQQRQQQAGKNLFFVSGPDGFIRAYAGAKWWHGGMEMQGPVRGLVEGMMRSGTIRKDDWLVLKL</sequence>
<proteinExistence type="inferred from homology"/>
<dbReference type="CDD" id="cd06183">
    <property type="entry name" value="cyt_b5_reduct_like"/>
    <property type="match status" value="1"/>
</dbReference>
<reference evidence="11" key="1">
    <citation type="journal article" date="2021" name="Nat. Commun.">
        <title>Genetic determinants of endophytism in the Arabidopsis root mycobiome.</title>
        <authorList>
            <person name="Mesny F."/>
            <person name="Miyauchi S."/>
            <person name="Thiergart T."/>
            <person name="Pickel B."/>
            <person name="Atanasova L."/>
            <person name="Karlsson M."/>
            <person name="Huettel B."/>
            <person name="Barry K.W."/>
            <person name="Haridas S."/>
            <person name="Chen C."/>
            <person name="Bauer D."/>
            <person name="Andreopoulos W."/>
            <person name="Pangilinan J."/>
            <person name="LaButti K."/>
            <person name="Riley R."/>
            <person name="Lipzen A."/>
            <person name="Clum A."/>
            <person name="Drula E."/>
            <person name="Henrissat B."/>
            <person name="Kohler A."/>
            <person name="Grigoriev I.V."/>
            <person name="Martin F.M."/>
            <person name="Hacquard S."/>
        </authorList>
    </citation>
    <scope>NUCLEOTIDE SEQUENCE</scope>
    <source>
        <strain evidence="11">MPI-CAGE-CH-0230</strain>
    </source>
</reference>
<dbReference type="EMBL" id="JAGTJQ010000004">
    <property type="protein sequence ID" value="KAH7033421.1"/>
    <property type="molecule type" value="Genomic_DNA"/>
</dbReference>
<keyword evidence="5 8" id="KW-0274">FAD</keyword>
<dbReference type="GO" id="GO:0016020">
    <property type="term" value="C:membrane"/>
    <property type="evidence" value="ECO:0007669"/>
    <property type="project" value="UniProtKB-SubCell"/>
</dbReference>
<feature type="compositionally biased region" description="Basic and acidic residues" evidence="9">
    <location>
        <begin position="64"/>
        <end position="73"/>
    </location>
</feature>
<keyword evidence="12" id="KW-1185">Reference proteome</keyword>
<feature type="binding site" evidence="8">
    <location>
        <position position="215"/>
    </location>
    <ligand>
        <name>FAD</name>
        <dbReference type="ChEBI" id="CHEBI:57692"/>
    </ligand>
</feature>
<evidence type="ECO:0000256" key="7">
    <source>
        <dbReference type="ARBA" id="ARBA00023136"/>
    </source>
</evidence>
<feature type="domain" description="FAD-binding FR-type" evidence="10">
    <location>
        <begin position="117"/>
        <end position="240"/>
    </location>
</feature>
<feature type="binding site" evidence="8">
    <location>
        <position position="206"/>
    </location>
    <ligand>
        <name>FAD</name>
        <dbReference type="ChEBI" id="CHEBI:57692"/>
    </ligand>
</feature>
<dbReference type="Proteomes" id="UP000756346">
    <property type="component" value="Unassembled WGS sequence"/>
</dbReference>
<dbReference type="GO" id="GO:0016491">
    <property type="term" value="F:oxidoreductase activity"/>
    <property type="evidence" value="ECO:0007669"/>
    <property type="project" value="UniProtKB-KW"/>
</dbReference>
<dbReference type="PROSITE" id="PS51384">
    <property type="entry name" value="FAD_FR"/>
    <property type="match status" value="1"/>
</dbReference>
<dbReference type="SUPFAM" id="SSF52343">
    <property type="entry name" value="Ferredoxin reductase-like, C-terminal NADP-linked domain"/>
    <property type="match status" value="1"/>
</dbReference>
<dbReference type="PANTHER" id="PTHR19370">
    <property type="entry name" value="NADH-CYTOCHROME B5 REDUCTASE"/>
    <property type="match status" value="1"/>
</dbReference>
<dbReference type="Gene3D" id="3.40.50.80">
    <property type="entry name" value="Nucleotide-binding domain of ferredoxin-NADP reductase (FNR) module"/>
    <property type="match status" value="1"/>
</dbReference>
<protein>
    <recommendedName>
        <fullName evidence="10">FAD-binding FR-type domain-containing protein</fullName>
    </recommendedName>
</protein>
<dbReference type="AlphaFoldDB" id="A0A9P8YA60"/>
<feature type="binding site" evidence="8">
    <location>
        <position position="178"/>
    </location>
    <ligand>
        <name>FAD</name>
        <dbReference type="ChEBI" id="CHEBI:57692"/>
    </ligand>
</feature>
<dbReference type="InterPro" id="IPR008333">
    <property type="entry name" value="Cbr1-like_FAD-bd_dom"/>
</dbReference>
<comment type="caution">
    <text evidence="11">The sequence shown here is derived from an EMBL/GenBank/DDBJ whole genome shotgun (WGS) entry which is preliminary data.</text>
</comment>
<dbReference type="InterPro" id="IPR001834">
    <property type="entry name" value="CBR-like"/>
</dbReference>
<dbReference type="SUPFAM" id="SSF63380">
    <property type="entry name" value="Riboflavin synthase domain-like"/>
    <property type="match status" value="1"/>
</dbReference>
<gene>
    <name evidence="11" type="ORF">B0I36DRAFT_321388</name>
</gene>
<dbReference type="PANTHER" id="PTHR19370:SF189">
    <property type="entry name" value="CYTOCHROME C MITOCHONDRIAL IMPORT FACTOR CYC2"/>
    <property type="match status" value="1"/>
</dbReference>
<evidence type="ECO:0000256" key="1">
    <source>
        <dbReference type="ARBA" id="ARBA00001974"/>
    </source>
</evidence>